<evidence type="ECO:0000313" key="4">
    <source>
        <dbReference type="Proteomes" id="UP000199169"/>
    </source>
</evidence>
<feature type="transmembrane region" description="Helical" evidence="2">
    <location>
        <begin position="12"/>
        <end position="29"/>
    </location>
</feature>
<reference evidence="3 4" key="1">
    <citation type="submission" date="2016-06" db="EMBL/GenBank/DDBJ databases">
        <authorList>
            <person name="Kjaerup R.B."/>
            <person name="Dalgaard T.S."/>
            <person name="Juul-Madsen H.R."/>
        </authorList>
    </citation>
    <scope>NUCLEOTIDE SEQUENCE [LARGE SCALE GENOMIC DNA]</scope>
    <source>
        <strain evidence="3">3</strain>
    </source>
</reference>
<evidence type="ECO:0000313" key="3">
    <source>
        <dbReference type="EMBL" id="SBT07988.1"/>
    </source>
</evidence>
<dbReference type="AlphaFoldDB" id="A0A1A8XVJ4"/>
<evidence type="ECO:0000256" key="1">
    <source>
        <dbReference type="SAM" id="MobiDB-lite"/>
    </source>
</evidence>
<accession>A0A1A8XVJ4</accession>
<keyword evidence="2" id="KW-0472">Membrane</keyword>
<dbReference type="RefSeq" id="WP_186408005.1">
    <property type="nucleotide sequence ID" value="NZ_FLQX01000129.1"/>
</dbReference>
<organism evidence="3 4">
    <name type="scientific">Candidatus Accumulibacter aalborgensis</name>
    <dbReference type="NCBI Taxonomy" id="1860102"/>
    <lineage>
        <taxon>Bacteria</taxon>
        <taxon>Pseudomonadati</taxon>
        <taxon>Pseudomonadota</taxon>
        <taxon>Betaproteobacteria</taxon>
        <taxon>Candidatus Accumulibacter</taxon>
    </lineage>
</organism>
<protein>
    <recommendedName>
        <fullName evidence="5">SxtJ</fullName>
    </recommendedName>
</protein>
<gene>
    <name evidence="3" type="ORF">ACCAA_510034</name>
</gene>
<dbReference type="EMBL" id="FLQX01000129">
    <property type="protein sequence ID" value="SBT07988.1"/>
    <property type="molecule type" value="Genomic_DNA"/>
</dbReference>
<feature type="region of interest" description="Disordered" evidence="1">
    <location>
        <begin position="109"/>
        <end position="131"/>
    </location>
</feature>
<proteinExistence type="predicted"/>
<dbReference type="STRING" id="1860102.ACCAA_510034"/>
<feature type="transmembrane region" description="Helical" evidence="2">
    <location>
        <begin position="77"/>
        <end position="97"/>
    </location>
</feature>
<keyword evidence="4" id="KW-1185">Reference proteome</keyword>
<feature type="transmembrane region" description="Helical" evidence="2">
    <location>
        <begin position="36"/>
        <end position="57"/>
    </location>
</feature>
<name>A0A1A8XVJ4_9PROT</name>
<dbReference type="InterPro" id="IPR045781">
    <property type="entry name" value="SxtJ"/>
</dbReference>
<dbReference type="Pfam" id="PF19588">
    <property type="entry name" value="SxtJ"/>
    <property type="match status" value="1"/>
</dbReference>
<sequence>MQGPAHPSNRSFGTLFVVVFALAGGYLWWRHLAGHEWFFVAAGLLLLVTLTAPDWLAPFNRAWMKLAELLNRVVSPLVLGLLFFGLFTPIAWGMRLAGRDAMKRRFEPEASSYWQDRDPPGPDPDGLHNQF</sequence>
<dbReference type="Proteomes" id="UP000199169">
    <property type="component" value="Unassembled WGS sequence"/>
</dbReference>
<keyword evidence="2" id="KW-0812">Transmembrane</keyword>
<evidence type="ECO:0008006" key="5">
    <source>
        <dbReference type="Google" id="ProtNLM"/>
    </source>
</evidence>
<keyword evidence="2" id="KW-1133">Transmembrane helix</keyword>
<evidence type="ECO:0000256" key="2">
    <source>
        <dbReference type="SAM" id="Phobius"/>
    </source>
</evidence>